<evidence type="ECO:0000313" key="12">
    <source>
        <dbReference type="Proteomes" id="UP000001683"/>
    </source>
</evidence>
<dbReference type="CAZy" id="GT2">
    <property type="family name" value="Glycosyltransferase Family 2"/>
</dbReference>
<evidence type="ECO:0000256" key="3">
    <source>
        <dbReference type="ARBA" id="ARBA00022676"/>
    </source>
</evidence>
<evidence type="ECO:0000256" key="2">
    <source>
        <dbReference type="ARBA" id="ARBA00006739"/>
    </source>
</evidence>
<keyword evidence="5" id="KW-0460">Magnesium</keyword>
<dbReference type="SUPFAM" id="SSF53448">
    <property type="entry name" value="Nucleotide-diphospho-sugar transferases"/>
    <property type="match status" value="1"/>
</dbReference>
<evidence type="ECO:0000256" key="4">
    <source>
        <dbReference type="ARBA" id="ARBA00022679"/>
    </source>
</evidence>
<evidence type="ECO:0000256" key="5">
    <source>
        <dbReference type="ARBA" id="ARBA00022842"/>
    </source>
</evidence>
<name>B2A517_NATTJ</name>
<evidence type="ECO:0000256" key="9">
    <source>
        <dbReference type="ARBA" id="ARBA00048997"/>
    </source>
</evidence>
<sequence>MTYPKVSAIIPACNEGNNIVDTIRGLQDLNEVNEIIVVDDGSKDETFELAKAQGVSCVKLDKNYGKGKALYTGVESSDSQVVAFVDADLGQTAKKIKSLITPVVCGEADMAIVKFPKEGNYKYGGFGLVKKLAKTGTYLLTGKVTEASLSGQRVINRELAKQLLELEIDSGYGVELGMTVEALKREAKVIEVEENMSHRKTGKDLQGFLHRGKQFIQILITLLRKKFVQMY</sequence>
<comment type="similarity">
    <text evidence="2">Belongs to the glycosyltransferase 2 family.</text>
</comment>
<dbReference type="RefSeq" id="WP_012448127.1">
    <property type="nucleotide sequence ID" value="NC_010718.1"/>
</dbReference>
<evidence type="ECO:0000256" key="6">
    <source>
        <dbReference type="ARBA" id="ARBA00039022"/>
    </source>
</evidence>
<keyword evidence="3" id="KW-0328">Glycosyltransferase</keyword>
<dbReference type="Pfam" id="PF00535">
    <property type="entry name" value="Glycos_transf_2"/>
    <property type="match status" value="1"/>
</dbReference>
<dbReference type="Gene3D" id="3.90.550.10">
    <property type="entry name" value="Spore Coat Polysaccharide Biosynthesis Protein SpsA, Chain A"/>
    <property type="match status" value="1"/>
</dbReference>
<protein>
    <recommendedName>
        <fullName evidence="7">Glucosyl-3-phosphoglycerate synthase</fullName>
        <ecNumber evidence="6">2.4.1.266</ecNumber>
    </recommendedName>
</protein>
<dbReference type="GO" id="GO:0016757">
    <property type="term" value="F:glycosyltransferase activity"/>
    <property type="evidence" value="ECO:0007669"/>
    <property type="project" value="UniProtKB-KW"/>
</dbReference>
<dbReference type="InParanoid" id="B2A517"/>
<feature type="domain" description="Glycosyltransferase 2-like" evidence="10">
    <location>
        <begin position="7"/>
        <end position="120"/>
    </location>
</feature>
<evidence type="ECO:0000256" key="7">
    <source>
        <dbReference type="ARBA" id="ARBA00040894"/>
    </source>
</evidence>
<gene>
    <name evidence="11" type="ordered locus">Nther_1685</name>
</gene>
<dbReference type="KEGG" id="nth:Nther_1685"/>
<dbReference type="AlphaFoldDB" id="B2A517"/>
<keyword evidence="12" id="KW-1185">Reference proteome</keyword>
<dbReference type="EC" id="2.4.1.266" evidence="6"/>
<proteinExistence type="inferred from homology"/>
<evidence type="ECO:0000313" key="11">
    <source>
        <dbReference type="EMBL" id="ACB85259.1"/>
    </source>
</evidence>
<dbReference type="FunCoup" id="B2A517">
    <property type="interactions" value="350"/>
</dbReference>
<comment type="cofactor">
    <cofactor evidence="1">
        <name>Mg(2+)</name>
        <dbReference type="ChEBI" id="CHEBI:18420"/>
    </cofactor>
</comment>
<comment type="catalytic activity">
    <reaction evidence="9">
        <text>an NDP-alpha-D-glucose + (2R)-3-phosphoglycerate = (2R)-2-O-(alpha-D-glucopyranosyl)-3-phospho-glycerate + a ribonucleoside 5'-diphosphate + H(+)</text>
        <dbReference type="Rhea" id="RHEA:47244"/>
        <dbReference type="ChEBI" id="CHEBI:15378"/>
        <dbReference type="ChEBI" id="CHEBI:57930"/>
        <dbReference type="ChEBI" id="CHEBI:58272"/>
        <dbReference type="ChEBI" id="CHEBI:62600"/>
        <dbReference type="ChEBI" id="CHEBI:76533"/>
        <dbReference type="EC" id="2.4.1.266"/>
    </reaction>
    <physiologicalReaction direction="left-to-right" evidence="9">
        <dbReference type="Rhea" id="RHEA:47245"/>
    </physiologicalReaction>
</comment>
<comment type="catalytic activity">
    <reaction evidence="8">
        <text>(2R)-3-phosphoglycerate + UDP-alpha-D-glucose = (2R)-2-O-(alpha-D-glucopyranosyl)-3-phospho-glycerate + UDP + H(+)</text>
        <dbReference type="Rhea" id="RHEA:31319"/>
        <dbReference type="ChEBI" id="CHEBI:15378"/>
        <dbReference type="ChEBI" id="CHEBI:58223"/>
        <dbReference type="ChEBI" id="CHEBI:58272"/>
        <dbReference type="ChEBI" id="CHEBI:58885"/>
        <dbReference type="ChEBI" id="CHEBI:62600"/>
        <dbReference type="EC" id="2.4.1.266"/>
    </reaction>
    <physiologicalReaction direction="left-to-right" evidence="8">
        <dbReference type="Rhea" id="RHEA:31320"/>
    </physiologicalReaction>
</comment>
<organism evidence="11 12">
    <name type="scientific">Natranaerobius thermophilus (strain ATCC BAA-1301 / DSM 18059 / JW/NM-WN-LF)</name>
    <dbReference type="NCBI Taxonomy" id="457570"/>
    <lineage>
        <taxon>Bacteria</taxon>
        <taxon>Bacillati</taxon>
        <taxon>Bacillota</taxon>
        <taxon>Clostridia</taxon>
        <taxon>Natranaerobiales</taxon>
        <taxon>Natranaerobiaceae</taxon>
        <taxon>Natranaerobius</taxon>
    </lineage>
</organism>
<evidence type="ECO:0000256" key="1">
    <source>
        <dbReference type="ARBA" id="ARBA00001946"/>
    </source>
</evidence>
<dbReference type="PANTHER" id="PTHR48090:SF10">
    <property type="entry name" value="GLUCOSYL-3-PHOSPHOGLYCERATE SYNTHASE"/>
    <property type="match status" value="1"/>
</dbReference>
<dbReference type="InterPro" id="IPR001173">
    <property type="entry name" value="Glyco_trans_2-like"/>
</dbReference>
<dbReference type="OrthoDB" id="9810303at2"/>
<reference evidence="11 12" key="1">
    <citation type="submission" date="2008-04" db="EMBL/GenBank/DDBJ databases">
        <title>Complete sequence of chromosome of Natranaerobius thermophilus JW/NM-WN-LF.</title>
        <authorList>
            <consortium name="US DOE Joint Genome Institute"/>
            <person name="Copeland A."/>
            <person name="Lucas S."/>
            <person name="Lapidus A."/>
            <person name="Glavina del Rio T."/>
            <person name="Dalin E."/>
            <person name="Tice H."/>
            <person name="Bruce D."/>
            <person name="Goodwin L."/>
            <person name="Pitluck S."/>
            <person name="Chertkov O."/>
            <person name="Brettin T."/>
            <person name="Detter J.C."/>
            <person name="Han C."/>
            <person name="Kuske C.R."/>
            <person name="Schmutz J."/>
            <person name="Larimer F."/>
            <person name="Land M."/>
            <person name="Hauser L."/>
            <person name="Kyrpides N."/>
            <person name="Lykidis A."/>
            <person name="Mesbah N.M."/>
            <person name="Wiegel J."/>
        </authorList>
    </citation>
    <scope>NUCLEOTIDE SEQUENCE [LARGE SCALE GENOMIC DNA]</scope>
    <source>
        <strain evidence="12">ATCC BAA-1301 / DSM 18059 / JW/NM-WN-LF</strain>
    </source>
</reference>
<evidence type="ECO:0000259" key="10">
    <source>
        <dbReference type="Pfam" id="PF00535"/>
    </source>
</evidence>
<keyword evidence="4 11" id="KW-0808">Transferase</keyword>
<accession>B2A517</accession>
<dbReference type="InterPro" id="IPR050256">
    <property type="entry name" value="Glycosyltransferase_2"/>
</dbReference>
<reference evidence="11 12" key="2">
    <citation type="journal article" date="2011" name="J. Bacteriol.">
        <title>Complete genome sequence of the anaerobic, halophilic alkalithermophile Natranaerobius thermophilus JW/NM-WN-LF.</title>
        <authorList>
            <person name="Zhao B."/>
            <person name="Mesbah N.M."/>
            <person name="Dalin E."/>
            <person name="Goodwin L."/>
            <person name="Nolan M."/>
            <person name="Pitluck S."/>
            <person name="Chertkov O."/>
            <person name="Brettin T.S."/>
            <person name="Han J."/>
            <person name="Larimer F.W."/>
            <person name="Land M.L."/>
            <person name="Hauser L."/>
            <person name="Kyrpides N."/>
            <person name="Wiegel J."/>
        </authorList>
    </citation>
    <scope>NUCLEOTIDE SEQUENCE [LARGE SCALE GENOMIC DNA]</scope>
    <source>
        <strain evidence="12">ATCC BAA-1301 / DSM 18059 / JW/NM-WN-LF</strain>
    </source>
</reference>
<dbReference type="CDD" id="cd04179">
    <property type="entry name" value="DPM_DPG-synthase_like"/>
    <property type="match status" value="1"/>
</dbReference>
<dbReference type="HOGENOM" id="CLU_033536_6_0_9"/>
<dbReference type="Proteomes" id="UP000001683">
    <property type="component" value="Chromosome"/>
</dbReference>
<dbReference type="STRING" id="457570.Nther_1685"/>
<dbReference type="EMBL" id="CP001034">
    <property type="protein sequence ID" value="ACB85259.1"/>
    <property type="molecule type" value="Genomic_DNA"/>
</dbReference>
<dbReference type="InterPro" id="IPR029044">
    <property type="entry name" value="Nucleotide-diphossugar_trans"/>
</dbReference>
<dbReference type="eggNOG" id="COG1215">
    <property type="taxonomic scope" value="Bacteria"/>
</dbReference>
<dbReference type="PANTHER" id="PTHR48090">
    <property type="entry name" value="UNDECAPRENYL-PHOSPHATE 4-DEOXY-4-FORMAMIDO-L-ARABINOSE TRANSFERASE-RELATED"/>
    <property type="match status" value="1"/>
</dbReference>
<evidence type="ECO:0000256" key="8">
    <source>
        <dbReference type="ARBA" id="ARBA00048689"/>
    </source>
</evidence>